<keyword evidence="1" id="KW-0812">Transmembrane</keyword>
<gene>
    <name evidence="2" type="ORF">PTRA_a1755</name>
</gene>
<accession>A0A0U2LMQ5</accession>
<name>A0A0U2LMQ5_9GAMM</name>
<proteinExistence type="predicted"/>
<keyword evidence="1" id="KW-0472">Membrane</keyword>
<evidence type="ECO:0000313" key="3">
    <source>
        <dbReference type="Proteomes" id="UP000065261"/>
    </source>
</evidence>
<feature type="transmembrane region" description="Helical" evidence="1">
    <location>
        <begin position="6"/>
        <end position="28"/>
    </location>
</feature>
<reference evidence="2 3" key="1">
    <citation type="submission" date="2015-03" db="EMBL/GenBank/DDBJ databases">
        <authorList>
            <person name="Murphy D."/>
        </authorList>
    </citation>
    <scope>NUCLEOTIDE SEQUENCE [LARGE SCALE GENOMIC DNA]</scope>
    <source>
        <strain evidence="2 3">KMM 520</strain>
    </source>
</reference>
<organism evidence="2">
    <name type="scientific">Pseudoalteromonas translucida KMM 520</name>
    <dbReference type="NCBI Taxonomy" id="1315283"/>
    <lineage>
        <taxon>Bacteria</taxon>
        <taxon>Pseudomonadati</taxon>
        <taxon>Pseudomonadota</taxon>
        <taxon>Gammaproteobacteria</taxon>
        <taxon>Alteromonadales</taxon>
        <taxon>Pseudoalteromonadaceae</taxon>
        <taxon>Pseudoalteromonas</taxon>
    </lineage>
</organism>
<dbReference type="PATRIC" id="fig|1315283.4.peg.1511"/>
<evidence type="ECO:0000313" key="2">
    <source>
        <dbReference type="EMBL" id="ALS32918.1"/>
    </source>
</evidence>
<sequence>MRSFKYQAITSFFSYLFSFSNCALYFYIVKVNKNAPHRCFIFKQQ</sequence>
<protein>
    <submittedName>
        <fullName evidence="2">Uncharacterized protein</fullName>
    </submittedName>
</protein>
<dbReference type="EMBL" id="CP011034">
    <property type="protein sequence ID" value="ALS32918.1"/>
    <property type="molecule type" value="Genomic_DNA"/>
</dbReference>
<dbReference type="AlphaFoldDB" id="A0A0U2LMQ5"/>
<evidence type="ECO:0000256" key="1">
    <source>
        <dbReference type="SAM" id="Phobius"/>
    </source>
</evidence>
<keyword evidence="1" id="KW-1133">Transmembrane helix</keyword>
<dbReference type="Proteomes" id="UP000065261">
    <property type="component" value="Chromosome I"/>
</dbReference>
<dbReference type="KEGG" id="ptn:PTRA_a1755"/>